<evidence type="ECO:0000313" key="2">
    <source>
        <dbReference type="Ensembl" id="ENSEBUP00000011311.1"/>
    </source>
</evidence>
<protein>
    <recommendedName>
        <fullName evidence="1">GOLD domain-containing protein</fullName>
    </recommendedName>
</protein>
<reference evidence="2" key="1">
    <citation type="submission" date="2025-08" db="UniProtKB">
        <authorList>
            <consortium name="Ensembl"/>
        </authorList>
    </citation>
    <scope>IDENTIFICATION</scope>
</reference>
<dbReference type="InterPro" id="IPR009038">
    <property type="entry name" value="GOLD_dom"/>
</dbReference>
<organism evidence="2 3">
    <name type="scientific">Eptatretus burgeri</name>
    <name type="common">Inshore hagfish</name>
    <dbReference type="NCBI Taxonomy" id="7764"/>
    <lineage>
        <taxon>Eukaryota</taxon>
        <taxon>Metazoa</taxon>
        <taxon>Chordata</taxon>
        <taxon>Craniata</taxon>
        <taxon>Vertebrata</taxon>
        <taxon>Cyclostomata</taxon>
        <taxon>Myxini</taxon>
        <taxon>Myxiniformes</taxon>
        <taxon>Myxinidae</taxon>
        <taxon>Eptatretinae</taxon>
        <taxon>Eptatretus</taxon>
    </lineage>
</organism>
<dbReference type="GO" id="GO:0005770">
    <property type="term" value="C:late endosome"/>
    <property type="evidence" value="ECO:0007669"/>
    <property type="project" value="TreeGrafter"/>
</dbReference>
<dbReference type="GO" id="GO:0005776">
    <property type="term" value="C:autophagosome"/>
    <property type="evidence" value="ECO:0007669"/>
    <property type="project" value="TreeGrafter"/>
</dbReference>
<dbReference type="SUPFAM" id="SSF101576">
    <property type="entry name" value="Supernatant protein factor (SPF), C-terminal domain"/>
    <property type="match status" value="1"/>
</dbReference>
<keyword evidence="3" id="KW-1185">Reference proteome</keyword>
<evidence type="ECO:0000259" key="1">
    <source>
        <dbReference type="PROSITE" id="PS50866"/>
    </source>
</evidence>
<dbReference type="InterPro" id="IPR036598">
    <property type="entry name" value="GOLD_dom_sf"/>
</dbReference>
<proteinExistence type="predicted"/>
<dbReference type="GeneTree" id="ENSGT00940000154044"/>
<feature type="domain" description="GOLD" evidence="1">
    <location>
        <begin position="1"/>
        <end position="103"/>
    </location>
</feature>
<reference evidence="2" key="2">
    <citation type="submission" date="2025-09" db="UniProtKB">
        <authorList>
            <consortium name="Ensembl"/>
        </authorList>
    </citation>
    <scope>IDENTIFICATION</scope>
</reference>
<sequence length="113" mass="13207">MQELFVRAGCYALVLLELEEPNFSLAWEFSSEHRNICFSVVFRGDEKRALDQARVLIQLMRCNSHRQAVRGQLNAREPGTYLLVFDNSFSRFYGKKVFYHLTATKMVMYDGTE</sequence>
<dbReference type="OMA" id="SEHRNIC"/>
<dbReference type="Proteomes" id="UP000694388">
    <property type="component" value="Unplaced"/>
</dbReference>
<dbReference type="AlphaFoldDB" id="A0A8C4Q7W7"/>
<dbReference type="Ensembl" id="ENSEBUT00000011878.1">
    <property type="protein sequence ID" value="ENSEBUP00000011311.1"/>
    <property type="gene ID" value="ENSEBUG00000007265.1"/>
</dbReference>
<evidence type="ECO:0000313" key="3">
    <source>
        <dbReference type="Proteomes" id="UP000694388"/>
    </source>
</evidence>
<dbReference type="PANTHER" id="PTHR46753:SF2">
    <property type="entry name" value="FYVE AND COILED-COIL DOMAIN-CONTAINING PROTEIN 1"/>
    <property type="match status" value="1"/>
</dbReference>
<dbReference type="PROSITE" id="PS50866">
    <property type="entry name" value="GOLD"/>
    <property type="match status" value="1"/>
</dbReference>
<dbReference type="GO" id="GO:1901098">
    <property type="term" value="P:positive regulation of autophagosome maturation"/>
    <property type="evidence" value="ECO:0007669"/>
    <property type="project" value="TreeGrafter"/>
</dbReference>
<name>A0A8C4Q7W7_EPTBU</name>
<dbReference type="GO" id="GO:0005764">
    <property type="term" value="C:lysosome"/>
    <property type="evidence" value="ECO:0007669"/>
    <property type="project" value="TreeGrafter"/>
</dbReference>
<accession>A0A8C4Q7W7</accession>
<dbReference type="PANTHER" id="PTHR46753">
    <property type="entry name" value="FYVE AND COILED-COIL DOMAIN-CONTAINING PROTEIN 1"/>
    <property type="match status" value="1"/>
</dbReference>
<dbReference type="Gene3D" id="2.60.120.680">
    <property type="entry name" value="GOLD domain"/>
    <property type="match status" value="1"/>
</dbReference>
<dbReference type="GO" id="GO:0072383">
    <property type="term" value="P:plus-end-directed vesicle transport along microtubule"/>
    <property type="evidence" value="ECO:0007669"/>
    <property type="project" value="TreeGrafter"/>
</dbReference>